<dbReference type="InterPro" id="IPR038470">
    <property type="entry name" value="Cellsynth_D_sf"/>
</dbReference>
<comment type="caution">
    <text evidence="1">The sequence shown here is derived from an EMBL/GenBank/DDBJ whole genome shotgun (WGS) entry which is preliminary data.</text>
</comment>
<name>A0A839T1Q4_AZOMA</name>
<dbReference type="EMBL" id="JACHXI010000003">
    <property type="protein sequence ID" value="MBB3102540.1"/>
    <property type="molecule type" value="Genomic_DNA"/>
</dbReference>
<organism evidence="1 2">
    <name type="scientific">Azomonas macrocytogenes</name>
    <name type="common">Azotobacter macrocytogenes</name>
    <dbReference type="NCBI Taxonomy" id="69962"/>
    <lineage>
        <taxon>Bacteria</taxon>
        <taxon>Pseudomonadati</taxon>
        <taxon>Pseudomonadota</taxon>
        <taxon>Gammaproteobacteria</taxon>
        <taxon>Pseudomonadales</taxon>
        <taxon>Pseudomonadaceae</taxon>
        <taxon>Azomonas</taxon>
    </lineage>
</organism>
<sequence>MISENDIQAQNLAYYGNCRSSSQWRDFVLTLIGEMYQSAGSVDAGNFLRHVGSRVAAAKPLDEQPTLEAFEASLNGILQELEWGWVRLAVDNQSVRIVHGAYPGIMETADYWGQAMAAVLEGMYQQWFQVQGSGESLLQVQCIAVSKNGALVFRCGS</sequence>
<keyword evidence="2" id="KW-1185">Reference proteome</keyword>
<reference evidence="1 2" key="1">
    <citation type="submission" date="2020-08" db="EMBL/GenBank/DDBJ databases">
        <title>Genomic Encyclopedia of Type Strains, Phase III (KMG-III): the genomes of soil and plant-associated and newly described type strains.</title>
        <authorList>
            <person name="Whitman W."/>
        </authorList>
    </citation>
    <scope>NUCLEOTIDE SEQUENCE [LARGE SCALE GENOMIC DNA]</scope>
    <source>
        <strain evidence="1 2">CECT 4462</strain>
    </source>
</reference>
<accession>A0A839T1Q4</accession>
<proteinExistence type="predicted"/>
<evidence type="ECO:0000313" key="2">
    <source>
        <dbReference type="Proteomes" id="UP000549250"/>
    </source>
</evidence>
<dbReference type="InterPro" id="IPR022798">
    <property type="entry name" value="BcsD_bac"/>
</dbReference>
<evidence type="ECO:0000313" key="1">
    <source>
        <dbReference type="EMBL" id="MBB3102540.1"/>
    </source>
</evidence>
<dbReference type="Pfam" id="PF03500">
    <property type="entry name" value="Cellsynth_D"/>
    <property type="match status" value="1"/>
</dbReference>
<protein>
    <recommendedName>
        <fullName evidence="3">Cellulose synthase</fullName>
    </recommendedName>
</protein>
<dbReference type="Gene3D" id="3.30.70.2590">
    <property type="match status" value="1"/>
</dbReference>
<dbReference type="RefSeq" id="WP_183165530.1">
    <property type="nucleotide sequence ID" value="NZ_JACHXI010000003.1"/>
</dbReference>
<dbReference type="GO" id="GO:0030244">
    <property type="term" value="P:cellulose biosynthetic process"/>
    <property type="evidence" value="ECO:0007669"/>
    <property type="project" value="InterPro"/>
</dbReference>
<dbReference type="AlphaFoldDB" id="A0A839T1Q4"/>
<evidence type="ECO:0008006" key="3">
    <source>
        <dbReference type="Google" id="ProtNLM"/>
    </source>
</evidence>
<gene>
    <name evidence="1" type="ORF">FHR87_000923</name>
</gene>
<dbReference type="Proteomes" id="UP000549250">
    <property type="component" value="Unassembled WGS sequence"/>
</dbReference>